<keyword evidence="4" id="KW-0997">Cell inner membrane</keyword>
<keyword evidence="6" id="KW-0175">Coiled coil</keyword>
<dbReference type="InterPro" id="IPR044527">
    <property type="entry name" value="NrtA/CpmA_ABC-bd_dom"/>
</dbReference>
<keyword evidence="3" id="KW-1003">Cell membrane</keyword>
<evidence type="ECO:0000259" key="7">
    <source>
        <dbReference type="PROSITE" id="PS50109"/>
    </source>
</evidence>
<dbReference type="PANTHER" id="PTHR30024:SF43">
    <property type="entry name" value="BLL4572 PROTEIN"/>
    <property type="match status" value="1"/>
</dbReference>
<dbReference type="InterPro" id="IPR004358">
    <property type="entry name" value="Sig_transdc_His_kin-like_C"/>
</dbReference>
<evidence type="ECO:0000256" key="4">
    <source>
        <dbReference type="ARBA" id="ARBA00022519"/>
    </source>
</evidence>
<accession>A0A0F9M4V3</accession>
<dbReference type="Gene3D" id="3.40.190.10">
    <property type="entry name" value="Periplasmic binding protein-like II"/>
    <property type="match status" value="2"/>
</dbReference>
<gene>
    <name evidence="8" type="ORF">LCGC14_1117640</name>
</gene>
<feature type="domain" description="Histidine kinase" evidence="7">
    <location>
        <begin position="463"/>
        <end position="685"/>
    </location>
</feature>
<dbReference type="GO" id="GO:0000155">
    <property type="term" value="F:phosphorelay sensor kinase activity"/>
    <property type="evidence" value="ECO:0007669"/>
    <property type="project" value="InterPro"/>
</dbReference>
<protein>
    <recommendedName>
        <fullName evidence="7">Histidine kinase domain-containing protein</fullName>
    </recommendedName>
</protein>
<comment type="subcellular location">
    <subcellularLocation>
        <location evidence="1">Endomembrane system</location>
    </subcellularLocation>
</comment>
<dbReference type="Gene3D" id="3.30.565.10">
    <property type="entry name" value="Histidine kinase-like ATPase, C-terminal domain"/>
    <property type="match status" value="1"/>
</dbReference>
<dbReference type="SUPFAM" id="SSF53850">
    <property type="entry name" value="Periplasmic binding protein-like II"/>
    <property type="match status" value="1"/>
</dbReference>
<dbReference type="InterPro" id="IPR036097">
    <property type="entry name" value="HisK_dim/P_sf"/>
</dbReference>
<dbReference type="Pfam" id="PF02518">
    <property type="entry name" value="HATPase_c"/>
    <property type="match status" value="1"/>
</dbReference>
<dbReference type="SMART" id="SM00387">
    <property type="entry name" value="HATPase_c"/>
    <property type="match status" value="1"/>
</dbReference>
<dbReference type="CDD" id="cd00075">
    <property type="entry name" value="HATPase"/>
    <property type="match status" value="1"/>
</dbReference>
<dbReference type="SUPFAM" id="SSF47384">
    <property type="entry name" value="Homodimeric domain of signal transducing histidine kinase"/>
    <property type="match status" value="1"/>
</dbReference>
<dbReference type="InterPro" id="IPR003594">
    <property type="entry name" value="HATPase_dom"/>
</dbReference>
<dbReference type="InterPro" id="IPR005467">
    <property type="entry name" value="His_kinase_dom"/>
</dbReference>
<evidence type="ECO:0000256" key="1">
    <source>
        <dbReference type="ARBA" id="ARBA00004308"/>
    </source>
</evidence>
<dbReference type="SUPFAM" id="SSF55874">
    <property type="entry name" value="ATPase domain of HSP90 chaperone/DNA topoisomerase II/histidine kinase"/>
    <property type="match status" value="1"/>
</dbReference>
<sequence>MINNQKIEKPDLKIGFIPIICSTPLIYAHSHGIFEKNGLNVEMTKPSGWSGIKELLVYDYIDAAHMLSPLPLACALGIDGKKAELRVASIQNINGQAFTLSIKHLGIRNVREMEGFTLGVPYKFSMHYYLLCYFLAANGLNPLKDVTIKEVVPPLMPYYLRKGILDGFLCADPFNQIPVHQKTGFIYILSKDIWDGHPCCSVATSQKFIDKYPNTYKVLLHSILEAEYKLHYATVEERKEIAKEISAPYYIDQEDYIPVAQSLSGEFPDGKGGNFFIPDRIDFIPYPWPEYGKWMISQMQRWSQLPGKVNYNDIVESVFETEENIELAKSFGFQVPYKPNLGGIQPFTGKDPFNYMIKQPFCAFVEEPKTFRKRTSIESYNTYFTDFNRHMAYVAGGNLDEQMEITDSGEVGLCQQLFNELTLNMRFMKNKLQESNEMLEQRVNERTEDLKESYNKIDFYKDLLAHDLGNILQNIQSSVQLVDILKFDPKNSDKMVELNKIIKRQLERGSSLITNVRKLSEIEEREITLKSIDVKKIIETAIEHAHVRFSNKTFEIKCEIPLETYNARGGDLLLDAFENILINGVIHNGSEIVQLWVNLTKIQENRKSFIKIEFKDNGNGILDERKKVIFERSYKKDRTTGGMGIGLSLVKKIIDNYNGRVEIESRIKGDHTKGSNFIILLEEVQ</sequence>
<evidence type="ECO:0000256" key="2">
    <source>
        <dbReference type="ARBA" id="ARBA00022448"/>
    </source>
</evidence>
<evidence type="ECO:0000256" key="3">
    <source>
        <dbReference type="ARBA" id="ARBA00022475"/>
    </source>
</evidence>
<dbReference type="CDD" id="cd13553">
    <property type="entry name" value="PBP2_NrtA_CpmA_like"/>
    <property type="match status" value="1"/>
</dbReference>
<evidence type="ECO:0000256" key="6">
    <source>
        <dbReference type="SAM" id="Coils"/>
    </source>
</evidence>
<organism evidence="8">
    <name type="scientific">marine sediment metagenome</name>
    <dbReference type="NCBI Taxonomy" id="412755"/>
    <lineage>
        <taxon>unclassified sequences</taxon>
        <taxon>metagenomes</taxon>
        <taxon>ecological metagenomes</taxon>
    </lineage>
</organism>
<comment type="caution">
    <text evidence="8">The sequence shown here is derived from an EMBL/GenBank/DDBJ whole genome shotgun (WGS) entry which is preliminary data.</text>
</comment>
<feature type="coiled-coil region" evidence="6">
    <location>
        <begin position="418"/>
        <end position="456"/>
    </location>
</feature>
<dbReference type="Pfam" id="PF13379">
    <property type="entry name" value="NMT1_2"/>
    <property type="match status" value="1"/>
</dbReference>
<name>A0A0F9M4V3_9ZZZZ</name>
<evidence type="ECO:0000256" key="5">
    <source>
        <dbReference type="ARBA" id="ARBA00023136"/>
    </source>
</evidence>
<dbReference type="PANTHER" id="PTHR30024">
    <property type="entry name" value="ALIPHATIC SULFONATES-BINDING PROTEIN-RELATED"/>
    <property type="match status" value="1"/>
</dbReference>
<evidence type="ECO:0000313" key="8">
    <source>
        <dbReference type="EMBL" id="KKN02445.1"/>
    </source>
</evidence>
<keyword evidence="5" id="KW-0472">Membrane</keyword>
<dbReference type="EMBL" id="LAZR01005147">
    <property type="protein sequence ID" value="KKN02445.1"/>
    <property type="molecule type" value="Genomic_DNA"/>
</dbReference>
<reference evidence="8" key="1">
    <citation type="journal article" date="2015" name="Nature">
        <title>Complex archaea that bridge the gap between prokaryotes and eukaryotes.</title>
        <authorList>
            <person name="Spang A."/>
            <person name="Saw J.H."/>
            <person name="Jorgensen S.L."/>
            <person name="Zaremba-Niedzwiedzka K."/>
            <person name="Martijn J."/>
            <person name="Lind A.E."/>
            <person name="van Eijk R."/>
            <person name="Schleper C."/>
            <person name="Guy L."/>
            <person name="Ettema T.J."/>
        </authorList>
    </citation>
    <scope>NUCLEOTIDE SEQUENCE</scope>
</reference>
<keyword evidence="2" id="KW-0813">Transport</keyword>
<dbReference type="GO" id="GO:0012505">
    <property type="term" value="C:endomembrane system"/>
    <property type="evidence" value="ECO:0007669"/>
    <property type="project" value="UniProtKB-SubCell"/>
</dbReference>
<dbReference type="PRINTS" id="PR00344">
    <property type="entry name" value="BCTRLSENSOR"/>
</dbReference>
<dbReference type="InterPro" id="IPR036890">
    <property type="entry name" value="HATPase_C_sf"/>
</dbReference>
<dbReference type="AlphaFoldDB" id="A0A0F9M4V3"/>
<dbReference type="PROSITE" id="PS50109">
    <property type="entry name" value="HIS_KIN"/>
    <property type="match status" value="1"/>
</dbReference>
<proteinExistence type="predicted"/>